<organism evidence="1 2">
    <name type="scientific">Steinernema glaseri</name>
    <dbReference type="NCBI Taxonomy" id="37863"/>
    <lineage>
        <taxon>Eukaryota</taxon>
        <taxon>Metazoa</taxon>
        <taxon>Ecdysozoa</taxon>
        <taxon>Nematoda</taxon>
        <taxon>Chromadorea</taxon>
        <taxon>Rhabditida</taxon>
        <taxon>Tylenchina</taxon>
        <taxon>Panagrolaimomorpha</taxon>
        <taxon>Strongyloidoidea</taxon>
        <taxon>Steinernematidae</taxon>
        <taxon>Steinernema</taxon>
    </lineage>
</organism>
<evidence type="ECO:0000313" key="1">
    <source>
        <dbReference type="Proteomes" id="UP000095287"/>
    </source>
</evidence>
<reference evidence="2" key="1">
    <citation type="submission" date="2016-11" db="UniProtKB">
        <authorList>
            <consortium name="WormBaseParasite"/>
        </authorList>
    </citation>
    <scope>IDENTIFICATION</scope>
</reference>
<dbReference type="Proteomes" id="UP000095287">
    <property type="component" value="Unplaced"/>
</dbReference>
<protein>
    <submittedName>
        <fullName evidence="2">Uncharacterized protein</fullName>
    </submittedName>
</protein>
<proteinExistence type="predicted"/>
<dbReference type="AlphaFoldDB" id="A0A1I8AJU2"/>
<dbReference type="WBParaSite" id="L893_g6480.t1">
    <property type="protein sequence ID" value="L893_g6480.t1"/>
    <property type="gene ID" value="L893_g6480"/>
</dbReference>
<evidence type="ECO:0000313" key="2">
    <source>
        <dbReference type="WBParaSite" id="L893_g6480.t1"/>
    </source>
</evidence>
<name>A0A1I8AJU2_9BILA</name>
<keyword evidence="1" id="KW-1185">Reference proteome</keyword>
<sequence>MWNALNTKLRPTTPIRRPTRTFAGVLLPLPLDRGHLDSLQRFHCGIQAISRVYELLVPLILYSVHVTSPLRETKIGVIELETTLGFRAHFCFLNKFTLEGPTIRYLRESLATQSQTVRGVTYPTDELDRSSRGSRMTDPGMTLGMSKAAMSLQSSDAVIFGFLSPSMERRSLSSL</sequence>
<accession>A0A1I8AJU2</accession>